<dbReference type="Proteomes" id="UP001174694">
    <property type="component" value="Unassembled WGS sequence"/>
</dbReference>
<dbReference type="InterPro" id="IPR001128">
    <property type="entry name" value="Cyt_P450"/>
</dbReference>
<dbReference type="CDD" id="cd11058">
    <property type="entry name" value="CYP60B-like"/>
    <property type="match status" value="1"/>
</dbReference>
<dbReference type="PRINTS" id="PR00385">
    <property type="entry name" value="P450"/>
</dbReference>
<dbReference type="PANTHER" id="PTHR24305:SF29">
    <property type="entry name" value="BENZOATE-PARA-HYDROXYLASE"/>
    <property type="match status" value="1"/>
</dbReference>
<evidence type="ECO:0000256" key="3">
    <source>
        <dbReference type="ARBA" id="ARBA00022617"/>
    </source>
</evidence>
<keyword evidence="6 8" id="KW-0408">Iron</keyword>
<dbReference type="GO" id="GO:0016705">
    <property type="term" value="F:oxidoreductase activity, acting on paired donors, with incorporation or reduction of molecular oxygen"/>
    <property type="evidence" value="ECO:0007669"/>
    <property type="project" value="InterPro"/>
</dbReference>
<keyword evidence="4 8" id="KW-0479">Metal-binding</keyword>
<sequence length="441" mass="50207">MYTSGQSHRMILDLHLRYGDIVRVAPDEVSFSSPDAWKDIMGHRKDRQAENVKDPVFFAQLSSKGSIIRAPREDHPRIRSVVAPGFSAQSLMKQEPIIRRYVDLLIRRLMENSKDGKEVVDMVQWCNYTTFDIIGDLAFGEPFGCLETSSYHFWVALIFDTLKLSAFNASISRFPWISRFLSLFVPKELVQKRVEHVGLATAKVKKRLSLGATRPDFMSSMAAENGGTQKMSFEEIRGTSQTLIVAGSETTATALSAALFFLTSNPQVLNILEQEIRSSFQSDSDINFLSTQKLPYMLAVINETLRMHPPVPIAFPRRSSGGMVCGYYMPEGTILGMWQWPIYRNPRNFTLPDDFVPERWLGDPRFVDDRKDAFQPFSFGTRNCIGKNLAFAEMRIILARIIWNFDIALADDSKAWDEEAETFSLWHKGPLNMHLKPVVRA</sequence>
<evidence type="ECO:0000256" key="2">
    <source>
        <dbReference type="ARBA" id="ARBA00010617"/>
    </source>
</evidence>
<evidence type="ECO:0000256" key="9">
    <source>
        <dbReference type="RuleBase" id="RU000461"/>
    </source>
</evidence>
<comment type="caution">
    <text evidence="10">The sequence shown here is derived from an EMBL/GenBank/DDBJ whole genome shotgun (WGS) entry which is preliminary data.</text>
</comment>
<evidence type="ECO:0000256" key="4">
    <source>
        <dbReference type="ARBA" id="ARBA00022723"/>
    </source>
</evidence>
<protein>
    <submittedName>
        <fullName evidence="10">Isotrichodermin C-15 hydroxylase</fullName>
    </submittedName>
</protein>
<name>A0AA38VHQ0_9PEZI</name>
<feature type="binding site" description="axial binding residue" evidence="8">
    <location>
        <position position="384"/>
    </location>
    <ligand>
        <name>heme</name>
        <dbReference type="ChEBI" id="CHEBI:30413"/>
    </ligand>
    <ligandPart>
        <name>Fe</name>
        <dbReference type="ChEBI" id="CHEBI:18248"/>
    </ligandPart>
</feature>
<dbReference type="PROSITE" id="PS00086">
    <property type="entry name" value="CYTOCHROME_P450"/>
    <property type="match status" value="1"/>
</dbReference>
<comment type="similarity">
    <text evidence="2 9">Belongs to the cytochrome P450 family.</text>
</comment>
<keyword evidence="3 8" id="KW-0349">Heme</keyword>
<dbReference type="PRINTS" id="PR00463">
    <property type="entry name" value="EP450I"/>
</dbReference>
<dbReference type="SUPFAM" id="SSF48264">
    <property type="entry name" value="Cytochrome P450"/>
    <property type="match status" value="1"/>
</dbReference>
<dbReference type="Gene3D" id="1.10.630.10">
    <property type="entry name" value="Cytochrome P450"/>
    <property type="match status" value="1"/>
</dbReference>
<keyword evidence="5 9" id="KW-0560">Oxidoreductase</keyword>
<dbReference type="GO" id="GO:0004497">
    <property type="term" value="F:monooxygenase activity"/>
    <property type="evidence" value="ECO:0007669"/>
    <property type="project" value="UniProtKB-KW"/>
</dbReference>
<dbReference type="InterPro" id="IPR017972">
    <property type="entry name" value="Cyt_P450_CS"/>
</dbReference>
<dbReference type="InterPro" id="IPR050121">
    <property type="entry name" value="Cytochrome_P450_monoxygenase"/>
</dbReference>
<evidence type="ECO:0000313" key="11">
    <source>
        <dbReference type="Proteomes" id="UP001174694"/>
    </source>
</evidence>
<proteinExistence type="inferred from homology"/>
<dbReference type="GO" id="GO:0020037">
    <property type="term" value="F:heme binding"/>
    <property type="evidence" value="ECO:0007669"/>
    <property type="project" value="InterPro"/>
</dbReference>
<gene>
    <name evidence="10" type="ORF">NKR23_g6618</name>
</gene>
<dbReference type="GO" id="GO:0005506">
    <property type="term" value="F:iron ion binding"/>
    <property type="evidence" value="ECO:0007669"/>
    <property type="project" value="InterPro"/>
</dbReference>
<dbReference type="AlphaFoldDB" id="A0AA38VHQ0"/>
<organism evidence="10 11">
    <name type="scientific">Pleurostoma richardsiae</name>
    <dbReference type="NCBI Taxonomy" id="41990"/>
    <lineage>
        <taxon>Eukaryota</taxon>
        <taxon>Fungi</taxon>
        <taxon>Dikarya</taxon>
        <taxon>Ascomycota</taxon>
        <taxon>Pezizomycotina</taxon>
        <taxon>Sordariomycetes</taxon>
        <taxon>Sordariomycetidae</taxon>
        <taxon>Calosphaeriales</taxon>
        <taxon>Pleurostomataceae</taxon>
        <taxon>Pleurostoma</taxon>
    </lineage>
</organism>
<evidence type="ECO:0000313" key="10">
    <source>
        <dbReference type="EMBL" id="KAJ9143395.1"/>
    </source>
</evidence>
<evidence type="ECO:0000256" key="6">
    <source>
        <dbReference type="ARBA" id="ARBA00023004"/>
    </source>
</evidence>
<dbReference type="InterPro" id="IPR002401">
    <property type="entry name" value="Cyt_P450_E_grp-I"/>
</dbReference>
<reference evidence="10" key="1">
    <citation type="submission" date="2022-07" db="EMBL/GenBank/DDBJ databases">
        <title>Fungi with potential for degradation of polypropylene.</title>
        <authorList>
            <person name="Gostincar C."/>
        </authorList>
    </citation>
    <scope>NUCLEOTIDE SEQUENCE</scope>
    <source>
        <strain evidence="10">EXF-13308</strain>
    </source>
</reference>
<dbReference type="Pfam" id="PF00067">
    <property type="entry name" value="p450"/>
    <property type="match status" value="1"/>
</dbReference>
<keyword evidence="11" id="KW-1185">Reference proteome</keyword>
<evidence type="ECO:0000256" key="5">
    <source>
        <dbReference type="ARBA" id="ARBA00023002"/>
    </source>
</evidence>
<dbReference type="InterPro" id="IPR036396">
    <property type="entry name" value="Cyt_P450_sf"/>
</dbReference>
<dbReference type="EMBL" id="JANBVO010000019">
    <property type="protein sequence ID" value="KAJ9143395.1"/>
    <property type="molecule type" value="Genomic_DNA"/>
</dbReference>
<evidence type="ECO:0000256" key="8">
    <source>
        <dbReference type="PIRSR" id="PIRSR602401-1"/>
    </source>
</evidence>
<dbReference type="PANTHER" id="PTHR24305">
    <property type="entry name" value="CYTOCHROME P450"/>
    <property type="match status" value="1"/>
</dbReference>
<evidence type="ECO:0000256" key="7">
    <source>
        <dbReference type="ARBA" id="ARBA00023033"/>
    </source>
</evidence>
<evidence type="ECO:0000256" key="1">
    <source>
        <dbReference type="ARBA" id="ARBA00001971"/>
    </source>
</evidence>
<comment type="cofactor">
    <cofactor evidence="1 8">
        <name>heme</name>
        <dbReference type="ChEBI" id="CHEBI:30413"/>
    </cofactor>
</comment>
<keyword evidence="7 9" id="KW-0503">Monooxygenase</keyword>
<accession>A0AA38VHQ0</accession>